<dbReference type="AlphaFoldDB" id="A0AAF0CPZ4"/>
<proteinExistence type="predicted"/>
<feature type="domain" description="Amidase" evidence="1">
    <location>
        <begin position="26"/>
        <end position="437"/>
    </location>
</feature>
<gene>
    <name evidence="3" type="primary">atzF</name>
    <name evidence="3" type="ORF">PXH66_03455</name>
</gene>
<dbReference type="Gene3D" id="3.90.1300.10">
    <property type="entry name" value="Amidase signature (AS) domain"/>
    <property type="match status" value="1"/>
</dbReference>
<reference evidence="3" key="1">
    <citation type="submission" date="2023-03" db="EMBL/GenBank/DDBJ databases">
        <title>Lomoglobus Profundus gen. nov., sp. nov., a novel member of the phylum Verrucomicrobia, isolated from deep-marine sediment of South China Sea.</title>
        <authorList>
            <person name="Ahmad T."/>
            <person name="Ishaq S.E."/>
            <person name="Wang F."/>
        </authorList>
    </citation>
    <scope>NUCLEOTIDE SEQUENCE</scope>
    <source>
        <strain evidence="3">LMO-M01</strain>
    </source>
</reference>
<dbReference type="Gene3D" id="1.20.58.1700">
    <property type="match status" value="1"/>
</dbReference>
<dbReference type="EMBL" id="CP119075">
    <property type="protein sequence ID" value="WED65904.1"/>
    <property type="molecule type" value="Genomic_DNA"/>
</dbReference>
<dbReference type="Pfam" id="PF01425">
    <property type="entry name" value="Amidase"/>
    <property type="match status" value="1"/>
</dbReference>
<dbReference type="NCBIfam" id="TIGR02713">
    <property type="entry name" value="allophanate_hyd"/>
    <property type="match status" value="1"/>
</dbReference>
<accession>A0AAF0CPZ4</accession>
<dbReference type="Proteomes" id="UP001218638">
    <property type="component" value="Chromosome"/>
</dbReference>
<sequence>MNLANFKFDLHSLREIYAPGVITPAEVVAEVGRRIDALDDPAVWIHRLSSAELAGHLERIMQRGPRDQPLYGVPFAIKDNIDLAGVPTTAGCPEFGYIPTASAPVVQQLLDAGAIPIGKTNLDQFATGLVGVRSPYGTPRNPYHPAMIPGGSSSGSAVAVAAGLVTFSLGTDTAGSGRVPASFNNLVGLKPTCGWLSTTGVVPACRSLDCVSIFAASVTEASAVAAVAGGFDATDPYAREAPKVPGGSSAGFRFALPRADQLQWFGDDLNPPLYAAALNRLESLGGERVEIDFTPFATTARLLYEGPWVAERWSAVRAFHATHADAMHPVTRRIIEGGAQPLAVDAFESFYRLKALQREAAAVWADVDLMVLPTAATIYTRAQLEADPITLNSNLGHYTNFANLLDTAALAIPAGFRPDGLPFGVTLFGPAWSDARLAAIGARFSSDQPEIAAPSPTNDDAIELAVVGAHLRGQPLNHQLTDRGATFVRETTTSPDYELFALSATQPPKPGLRHCPVDGNGAAIAVEIWSLNATAFGQFTAEVPAPLAIGTITLADGTTTKGFVCEPIGFEHATDITAFGGWRNWLASQS</sequence>
<dbReference type="InterPro" id="IPR014085">
    <property type="entry name" value="Allophanate_hydrolase"/>
</dbReference>
<organism evidence="3 4">
    <name type="scientific">Synoicihabitans lomoniglobus</name>
    <dbReference type="NCBI Taxonomy" id="2909285"/>
    <lineage>
        <taxon>Bacteria</taxon>
        <taxon>Pseudomonadati</taxon>
        <taxon>Verrucomicrobiota</taxon>
        <taxon>Opitutia</taxon>
        <taxon>Opitutales</taxon>
        <taxon>Opitutaceae</taxon>
        <taxon>Synoicihabitans</taxon>
    </lineage>
</organism>
<dbReference type="RefSeq" id="WP_330927765.1">
    <property type="nucleotide sequence ID" value="NZ_CP119075.1"/>
</dbReference>
<evidence type="ECO:0000259" key="1">
    <source>
        <dbReference type="Pfam" id="PF01425"/>
    </source>
</evidence>
<dbReference type="NCBIfam" id="NF006043">
    <property type="entry name" value="PRK08186.1"/>
    <property type="match status" value="1"/>
</dbReference>
<protein>
    <submittedName>
        <fullName evidence="3">Allophanate hydrolase</fullName>
        <ecNumber evidence="3">3.5.1.54</ecNumber>
    </submittedName>
</protein>
<keyword evidence="4" id="KW-1185">Reference proteome</keyword>
<evidence type="ECO:0000259" key="2">
    <source>
        <dbReference type="Pfam" id="PF21986"/>
    </source>
</evidence>
<dbReference type="EC" id="3.5.1.54" evidence="3"/>
<evidence type="ECO:0000313" key="3">
    <source>
        <dbReference type="EMBL" id="WED65904.1"/>
    </source>
</evidence>
<dbReference type="SUPFAM" id="SSF75304">
    <property type="entry name" value="Amidase signature (AS) enzymes"/>
    <property type="match status" value="1"/>
</dbReference>
<dbReference type="InterPro" id="IPR036928">
    <property type="entry name" value="AS_sf"/>
</dbReference>
<dbReference type="Gene3D" id="3.10.490.10">
    <property type="entry name" value="Gamma-glutamyl cyclotransferase-like"/>
    <property type="match status" value="1"/>
</dbReference>
<dbReference type="PANTHER" id="PTHR11895:SF169">
    <property type="entry name" value="GLUTAMYL-TRNA(GLN) AMIDOTRANSFERASE"/>
    <property type="match status" value="1"/>
</dbReference>
<feature type="domain" description="Allophanate hydrolase C-terminal" evidence="2">
    <location>
        <begin position="462"/>
        <end position="587"/>
    </location>
</feature>
<name>A0AAF0CPZ4_9BACT</name>
<dbReference type="GO" id="GO:0004039">
    <property type="term" value="F:allophanate hydrolase activity"/>
    <property type="evidence" value="ECO:0007669"/>
    <property type="project" value="UniProtKB-EC"/>
</dbReference>
<dbReference type="InterPro" id="IPR053844">
    <property type="entry name" value="AH_C"/>
</dbReference>
<evidence type="ECO:0000313" key="4">
    <source>
        <dbReference type="Proteomes" id="UP001218638"/>
    </source>
</evidence>
<dbReference type="KEGG" id="slom:PXH66_03455"/>
<keyword evidence="3" id="KW-0378">Hydrolase</keyword>
<dbReference type="Pfam" id="PF21986">
    <property type="entry name" value="AH_C"/>
    <property type="match status" value="1"/>
</dbReference>
<dbReference type="InterPro" id="IPR023631">
    <property type="entry name" value="Amidase_dom"/>
</dbReference>
<dbReference type="InterPro" id="IPR000120">
    <property type="entry name" value="Amidase"/>
</dbReference>
<dbReference type="PANTHER" id="PTHR11895">
    <property type="entry name" value="TRANSAMIDASE"/>
    <property type="match status" value="1"/>
</dbReference>